<accession>A0A840S8R7</accession>
<dbReference type="Pfam" id="PF05569">
    <property type="entry name" value="Peptidase_M56"/>
    <property type="match status" value="1"/>
</dbReference>
<feature type="domain" description="Peptidase M56" evidence="2">
    <location>
        <begin position="5"/>
        <end position="250"/>
    </location>
</feature>
<keyword evidence="4" id="KW-1185">Reference proteome</keyword>
<feature type="transmembrane region" description="Helical" evidence="1">
    <location>
        <begin position="92"/>
        <end position="112"/>
    </location>
</feature>
<evidence type="ECO:0000313" key="4">
    <source>
        <dbReference type="Proteomes" id="UP000554837"/>
    </source>
</evidence>
<dbReference type="InterPro" id="IPR008756">
    <property type="entry name" value="Peptidase_M56"/>
</dbReference>
<organism evidence="3 4">
    <name type="scientific">Inhella inkyongensis</name>
    <dbReference type="NCBI Taxonomy" id="392593"/>
    <lineage>
        <taxon>Bacteria</taxon>
        <taxon>Pseudomonadati</taxon>
        <taxon>Pseudomonadota</taxon>
        <taxon>Betaproteobacteria</taxon>
        <taxon>Burkholderiales</taxon>
        <taxon>Sphaerotilaceae</taxon>
        <taxon>Inhella</taxon>
    </lineage>
</organism>
<dbReference type="InterPro" id="IPR052173">
    <property type="entry name" value="Beta-lactam_resp_regulator"/>
</dbReference>
<dbReference type="PANTHER" id="PTHR34978:SF3">
    <property type="entry name" value="SLR0241 PROTEIN"/>
    <property type="match status" value="1"/>
</dbReference>
<keyword evidence="1" id="KW-1133">Transmembrane helix</keyword>
<feature type="transmembrane region" description="Helical" evidence="1">
    <location>
        <begin position="257"/>
        <end position="277"/>
    </location>
</feature>
<evidence type="ECO:0000259" key="2">
    <source>
        <dbReference type="Pfam" id="PF05569"/>
    </source>
</evidence>
<dbReference type="RefSeq" id="WP_138856245.1">
    <property type="nucleotide sequence ID" value="NZ_CP040709.1"/>
</dbReference>
<sequence>MSDTLTLLTLASSATVLALALMRPLLLRLGGPAALYGAWGSLPLVLAVVALAPLLPDMPQAPAEPLLVLRVDELSAAPRAWLTATPAAGMPWLPLWATGVAAFALLLLTRHARFARQLRQRRLPAGHSPAWVGLWRARLWLPADFRHRFEPAERRLILAHERVHAQRADNLWNLLATLWWLSQWFNPLAWWALHRLRGDQELAADAQVLRRHPDQTGRYLRALAKAQPGLDALPFSAFAPHPLIERIRMLKSQQARVARPWIALLSALLLGGAAWAMSPQRGAPAEPAKTQSAAAPQFVLETWAGDRRLDQQVLSIDPKTGASVRLKAFDDSQPLLVTLKAQAQAKDSHRVQAHLNLGFPTNTSSEGEGIVQLGQPLQLAIDNPNERSRKLVLAIHRAAPAPILDPDQRGSVALSLVAFVDDKQAAQAEIKLQLGEAQTLTLGGPQFDLLGQLKAQAYSGDGVGLAFEGSINGRSMKPRLIAKNGQRATLEFNSPEDPRLVRIELTPRRITP</sequence>
<comment type="caution">
    <text evidence="3">The sequence shown here is derived from an EMBL/GenBank/DDBJ whole genome shotgun (WGS) entry which is preliminary data.</text>
</comment>
<dbReference type="EMBL" id="JACHHO010000006">
    <property type="protein sequence ID" value="MBB5206012.1"/>
    <property type="molecule type" value="Genomic_DNA"/>
</dbReference>
<evidence type="ECO:0000313" key="3">
    <source>
        <dbReference type="EMBL" id="MBB5206012.1"/>
    </source>
</evidence>
<feature type="transmembrane region" description="Helical" evidence="1">
    <location>
        <begin position="6"/>
        <end position="26"/>
    </location>
</feature>
<dbReference type="OrthoDB" id="1628901at2"/>
<name>A0A840S8R7_9BURK</name>
<evidence type="ECO:0000256" key="1">
    <source>
        <dbReference type="SAM" id="Phobius"/>
    </source>
</evidence>
<dbReference type="Proteomes" id="UP000554837">
    <property type="component" value="Unassembled WGS sequence"/>
</dbReference>
<protein>
    <submittedName>
        <fullName evidence="3">Beta-lactamase regulating signal transducer with metallopeptidase domain</fullName>
    </submittedName>
</protein>
<dbReference type="PANTHER" id="PTHR34978">
    <property type="entry name" value="POSSIBLE SENSOR-TRANSDUCER PROTEIN BLAR"/>
    <property type="match status" value="1"/>
</dbReference>
<dbReference type="CDD" id="cd07341">
    <property type="entry name" value="M56_BlaR1_MecR1_like"/>
    <property type="match status" value="1"/>
</dbReference>
<reference evidence="3 4" key="1">
    <citation type="submission" date="2020-08" db="EMBL/GenBank/DDBJ databases">
        <title>Genomic Encyclopedia of Type Strains, Phase IV (KMG-IV): sequencing the most valuable type-strain genomes for metagenomic binning, comparative biology and taxonomic classification.</title>
        <authorList>
            <person name="Goeker M."/>
        </authorList>
    </citation>
    <scope>NUCLEOTIDE SEQUENCE [LARGE SCALE GENOMIC DNA]</scope>
    <source>
        <strain evidence="3 4">DSM 23958</strain>
    </source>
</reference>
<keyword evidence="1" id="KW-0472">Membrane</keyword>
<proteinExistence type="predicted"/>
<gene>
    <name evidence="3" type="ORF">HNQ51_003343</name>
</gene>
<keyword evidence="1" id="KW-0812">Transmembrane</keyword>
<feature type="transmembrane region" description="Helical" evidence="1">
    <location>
        <begin position="33"/>
        <end position="55"/>
    </location>
</feature>
<dbReference type="AlphaFoldDB" id="A0A840S8R7"/>